<dbReference type="InterPro" id="IPR011545">
    <property type="entry name" value="DEAD/DEAH_box_helicase_dom"/>
</dbReference>
<reference evidence="11 13" key="1">
    <citation type="journal article" date="2015" name="Genome Announc.">
        <title>Complete Genome Sequence of Corynebacterium kutscheri DSM 20755, a Corynebacterial Type Strain with Remarkably Low G+C Content of Chromosomal DNA.</title>
        <authorList>
            <person name="Ruckert C."/>
            <person name="Albersmeier A."/>
            <person name="Winkler A."/>
            <person name="Tauch A."/>
        </authorList>
    </citation>
    <scope>NUCLEOTIDE SEQUENCE [LARGE SCALE GENOMIC DNA]</scope>
    <source>
        <strain evidence="11 13">DSM 20755</strain>
    </source>
</reference>
<keyword evidence="11" id="KW-0255">Endonuclease</keyword>
<evidence type="ECO:0000313" key="11">
    <source>
        <dbReference type="EMBL" id="AKE41061.1"/>
    </source>
</evidence>
<dbReference type="HOGENOM" id="CLU_013924_1_0_11"/>
<dbReference type="CDD" id="cd09641">
    <property type="entry name" value="Cas3''_I"/>
    <property type="match status" value="1"/>
</dbReference>
<dbReference type="NCBIfam" id="TIGR01596">
    <property type="entry name" value="cas3_HD"/>
    <property type="match status" value="1"/>
</dbReference>
<dbReference type="AlphaFoldDB" id="A0A0F6TDM7"/>
<evidence type="ECO:0000256" key="5">
    <source>
        <dbReference type="ARBA" id="ARBA00022741"/>
    </source>
</evidence>
<dbReference type="OrthoDB" id="9810236at2"/>
<evidence type="ECO:0000259" key="10">
    <source>
        <dbReference type="PROSITE" id="PS51643"/>
    </source>
</evidence>
<evidence type="ECO:0000313" key="13">
    <source>
        <dbReference type="Proteomes" id="UP000033457"/>
    </source>
</evidence>
<evidence type="ECO:0000256" key="3">
    <source>
        <dbReference type="ARBA" id="ARBA00022722"/>
    </source>
</evidence>
<protein>
    <submittedName>
        <fullName evidence="12">CRISPR-associated helicase Cas3 family protein</fullName>
    </submittedName>
    <submittedName>
        <fullName evidence="11">CRISPR-associated helicase Cas3/CRISPR-associated endonuclease Cas3-HD</fullName>
    </submittedName>
</protein>
<dbReference type="InterPro" id="IPR006474">
    <property type="entry name" value="Helicase_Cas3_CRISPR-ass_core"/>
</dbReference>
<dbReference type="GO" id="GO:0004519">
    <property type="term" value="F:endonuclease activity"/>
    <property type="evidence" value="ECO:0007669"/>
    <property type="project" value="UniProtKB-KW"/>
</dbReference>
<dbReference type="SMART" id="SM00487">
    <property type="entry name" value="DEXDc"/>
    <property type="match status" value="1"/>
</dbReference>
<dbReference type="GO" id="GO:0051607">
    <property type="term" value="P:defense response to virus"/>
    <property type="evidence" value="ECO:0007669"/>
    <property type="project" value="UniProtKB-KW"/>
</dbReference>
<sequence length="953" mass="105897">MPDTLRINLQEPPSNLDALIWAKSQNNGEQSLPLWAHLDDAACVADLLWDNFLSHHTRNILADDCGSIERARKLAIFLAGGHDIGKASPHFTMQVGELKRRLEDAGAIFHHLDKSSLRPHSLVSAQSLHYWLSQQGKTNVALPLALIVGGHHGVYPASIISSEAKGLGKTEASLWHEIRQRLWNRAAATAGIKPEDFDFLAQGSFRAESQLILTGFIIVSDWIASNTDLFPLEVETNTDNRLRRARHAIQKLQLPKPWRPNPPDSINELFRTRFDFPDTATPRPVQESAAEIASSLESPGLMIIEAPTGEGKTEAALAAAEIFADRFQLGGLAFALPTCATSDAMFPRLLSWLDTTISPDQQASAILSHGKAEFNEDYKNIFPRRYNNFSPLYDESSGSTSSSVTAHWWLRGRKTSVLADFTIGTIDQILFAALASKHVMLRYLGLSGKVIIFDEIHSSDHYMSVYLNRILEWLGAMNCPVIALSATLAPRKRAQLIQSYRRGVMKRAGERYNKKLEQQDEKTSLAACGYPLITTVTTKGITFTAPEQSSRSSTTKVEFIGDDTDDVCNIINKVFAQGNGCIAVVRNTINRAQKTFQALKETLDGVEVILLHSKFIGPDRRATEKMLTTRLGKNASQRPHKLVVVATQVIEQSLDVDFDLMLSDIAPIDLIIQRIGRLHRHESNQTFRQPALANPLLFITGTDLKAATPNQLPQVTPALDKDSAHVYGESSLLRCIATLFLYARTDSLRICSPDDIAALVSTADEPHFSAPRGWEEKWNKAENAEKEKIIGKKNRARGFLVPSLTASSDLLSWANQRGNASEEPQQGYAQVRDSEENIEVILVQHINGTIRTLPWLKNYPSEQVDFATGIDSEVARATAQCSVQLPTFLANNSHADKIISELEKNGIESWQNSHWLKGQLPLILDENLCATVSNFTFIYDPETGLHYKQQKKD</sequence>
<evidence type="ECO:0000256" key="1">
    <source>
        <dbReference type="ARBA" id="ARBA00006847"/>
    </source>
</evidence>
<evidence type="ECO:0000256" key="2">
    <source>
        <dbReference type="ARBA" id="ARBA00009046"/>
    </source>
</evidence>
<keyword evidence="8" id="KW-0067">ATP-binding</keyword>
<organism evidence="11 13">
    <name type="scientific">Corynebacterium kutscheri</name>
    <dbReference type="NCBI Taxonomy" id="35755"/>
    <lineage>
        <taxon>Bacteria</taxon>
        <taxon>Bacillati</taxon>
        <taxon>Actinomycetota</taxon>
        <taxon>Actinomycetes</taxon>
        <taxon>Mycobacteriales</taxon>
        <taxon>Corynebacteriaceae</taxon>
        <taxon>Corynebacterium</taxon>
    </lineage>
</organism>
<dbReference type="Proteomes" id="UP000271380">
    <property type="component" value="Chromosome"/>
</dbReference>
<name>A0A0F6TDM7_9CORY</name>
<evidence type="ECO:0000313" key="12">
    <source>
        <dbReference type="EMBL" id="VEH06950.1"/>
    </source>
</evidence>
<evidence type="ECO:0000256" key="8">
    <source>
        <dbReference type="ARBA" id="ARBA00022840"/>
    </source>
</evidence>
<dbReference type="PANTHER" id="PTHR47963:SF9">
    <property type="entry name" value="CRISPR-ASSOCIATED ENDONUCLEASE_HELICASE CAS3"/>
    <property type="match status" value="1"/>
</dbReference>
<evidence type="ECO:0000256" key="9">
    <source>
        <dbReference type="ARBA" id="ARBA00023118"/>
    </source>
</evidence>
<dbReference type="KEGG" id="cku:UL82_04300"/>
<dbReference type="GO" id="GO:0016787">
    <property type="term" value="F:hydrolase activity"/>
    <property type="evidence" value="ECO:0007669"/>
    <property type="project" value="UniProtKB-KW"/>
</dbReference>
<dbReference type="InterPro" id="IPR006483">
    <property type="entry name" value="CRISPR-assoc_Cas3_HD"/>
</dbReference>
<dbReference type="InterPro" id="IPR050547">
    <property type="entry name" value="DEAD_box_RNA_helicases"/>
</dbReference>
<dbReference type="Proteomes" id="UP000033457">
    <property type="component" value="Chromosome"/>
</dbReference>
<dbReference type="GO" id="GO:0046872">
    <property type="term" value="F:metal ion binding"/>
    <property type="evidence" value="ECO:0007669"/>
    <property type="project" value="UniProtKB-KW"/>
</dbReference>
<dbReference type="EMBL" id="LR134377">
    <property type="protein sequence ID" value="VEH06950.1"/>
    <property type="molecule type" value="Genomic_DNA"/>
</dbReference>
<dbReference type="GO" id="GO:0003724">
    <property type="term" value="F:RNA helicase activity"/>
    <property type="evidence" value="ECO:0007669"/>
    <property type="project" value="TreeGrafter"/>
</dbReference>
<gene>
    <name evidence="12" type="ORF">NCTC949_01423</name>
    <name evidence="11" type="ORF">UL82_04300</name>
</gene>
<dbReference type="InterPro" id="IPR027417">
    <property type="entry name" value="P-loop_NTPase"/>
</dbReference>
<feature type="domain" description="HD Cas3-type" evidence="10">
    <location>
        <begin position="27"/>
        <end position="223"/>
    </location>
</feature>
<dbReference type="PROSITE" id="PS51643">
    <property type="entry name" value="HD_CAS3"/>
    <property type="match status" value="1"/>
</dbReference>
<accession>A0A0F6TDM7</accession>
<dbReference type="InterPro" id="IPR014001">
    <property type="entry name" value="Helicase_ATP-bd"/>
</dbReference>
<dbReference type="Pfam" id="PF18019">
    <property type="entry name" value="Cas3_HD"/>
    <property type="match status" value="1"/>
</dbReference>
<evidence type="ECO:0000256" key="6">
    <source>
        <dbReference type="ARBA" id="ARBA00022801"/>
    </source>
</evidence>
<keyword evidence="5" id="KW-0547">Nucleotide-binding</keyword>
<dbReference type="GO" id="GO:0003723">
    <property type="term" value="F:RNA binding"/>
    <property type="evidence" value="ECO:0007669"/>
    <property type="project" value="TreeGrafter"/>
</dbReference>
<dbReference type="Pfam" id="PF00270">
    <property type="entry name" value="DEAD"/>
    <property type="match status" value="1"/>
</dbReference>
<keyword evidence="3" id="KW-0540">Nuclease</keyword>
<comment type="similarity">
    <text evidence="1">In the N-terminal section; belongs to the CRISPR-associated nuclease Cas3-HD family.</text>
</comment>
<dbReference type="NCBIfam" id="TIGR01587">
    <property type="entry name" value="cas3_core"/>
    <property type="match status" value="1"/>
</dbReference>
<keyword evidence="9" id="KW-0051">Antiviral defense</keyword>
<keyword evidence="7" id="KW-0347">Helicase</keyword>
<dbReference type="Gene3D" id="3.40.50.300">
    <property type="entry name" value="P-loop containing nucleotide triphosphate hydrolases"/>
    <property type="match status" value="2"/>
</dbReference>
<evidence type="ECO:0000256" key="4">
    <source>
        <dbReference type="ARBA" id="ARBA00022723"/>
    </source>
</evidence>
<dbReference type="PANTHER" id="PTHR47963">
    <property type="entry name" value="DEAD-BOX ATP-DEPENDENT RNA HELICASE 47, MITOCHONDRIAL"/>
    <property type="match status" value="1"/>
</dbReference>
<dbReference type="Pfam" id="PF22590">
    <property type="entry name" value="Cas3-like_C_2"/>
    <property type="match status" value="1"/>
</dbReference>
<reference evidence="12 14" key="2">
    <citation type="submission" date="2018-12" db="EMBL/GenBank/DDBJ databases">
        <authorList>
            <consortium name="Pathogen Informatics"/>
        </authorList>
    </citation>
    <scope>NUCLEOTIDE SEQUENCE [LARGE SCALE GENOMIC DNA]</scope>
    <source>
        <strain evidence="12 14">NCTC949</strain>
    </source>
</reference>
<dbReference type="Gene3D" id="1.10.3210.30">
    <property type="match status" value="1"/>
</dbReference>
<proteinExistence type="inferred from homology"/>
<dbReference type="RefSeq" id="WP_046439180.1">
    <property type="nucleotide sequence ID" value="NZ_CP011312.1"/>
</dbReference>
<dbReference type="InterPro" id="IPR054712">
    <property type="entry name" value="Cas3-like_dom"/>
</dbReference>
<dbReference type="InterPro" id="IPR038257">
    <property type="entry name" value="CRISPR-assoc_Cas3_HD_sf"/>
</dbReference>
<dbReference type="InterPro" id="IPR041372">
    <property type="entry name" value="Cas3_C"/>
</dbReference>
<comment type="similarity">
    <text evidence="2">In the central section; belongs to the CRISPR-associated helicase Cas3 family.</text>
</comment>
<dbReference type="GO" id="GO:0005524">
    <property type="term" value="F:ATP binding"/>
    <property type="evidence" value="ECO:0007669"/>
    <property type="project" value="UniProtKB-KW"/>
</dbReference>
<keyword evidence="6" id="KW-0378">Hydrolase</keyword>
<dbReference type="EMBL" id="CP011312">
    <property type="protein sequence ID" value="AKE41061.1"/>
    <property type="molecule type" value="Genomic_DNA"/>
</dbReference>
<evidence type="ECO:0000313" key="14">
    <source>
        <dbReference type="Proteomes" id="UP000271380"/>
    </source>
</evidence>
<keyword evidence="4" id="KW-0479">Metal-binding</keyword>
<evidence type="ECO:0000256" key="7">
    <source>
        <dbReference type="ARBA" id="ARBA00022806"/>
    </source>
</evidence>
<dbReference type="STRING" id="35755.UL82_04300"/>
<dbReference type="Pfam" id="PF18395">
    <property type="entry name" value="Cas3_C"/>
    <property type="match status" value="1"/>
</dbReference>
<dbReference type="SUPFAM" id="SSF52540">
    <property type="entry name" value="P-loop containing nucleoside triphosphate hydrolases"/>
    <property type="match status" value="1"/>
</dbReference>
<keyword evidence="13" id="KW-1185">Reference proteome</keyword>